<dbReference type="InterPro" id="IPR014729">
    <property type="entry name" value="Rossmann-like_a/b/a_fold"/>
</dbReference>
<evidence type="ECO:0000256" key="8">
    <source>
        <dbReference type="RuleBase" id="RU363037"/>
    </source>
</evidence>
<feature type="binding site" evidence="7">
    <location>
        <position position="119"/>
    </location>
    <ligand>
        <name>Zn(2+)</name>
        <dbReference type="ChEBI" id="CHEBI:29105"/>
    </ligand>
</feature>
<evidence type="ECO:0000313" key="10">
    <source>
        <dbReference type="EMBL" id="MDP0589510.1"/>
    </source>
</evidence>
<keyword evidence="11" id="KW-1185">Reference proteome</keyword>
<dbReference type="InterPro" id="IPR022380">
    <property type="entry name" value="Glu-Q_tRNA(Asp)_Synthase"/>
</dbReference>
<dbReference type="Gene3D" id="3.40.50.620">
    <property type="entry name" value="HUPs"/>
    <property type="match status" value="1"/>
</dbReference>
<dbReference type="PRINTS" id="PR00987">
    <property type="entry name" value="TRNASYNTHGLU"/>
</dbReference>
<dbReference type="InterPro" id="IPR000924">
    <property type="entry name" value="Glu/Gln-tRNA-synth"/>
</dbReference>
<comment type="function">
    <text evidence="7">Catalyzes the tRNA-independent activation of glutamate in presence of ATP and the subsequent transfer of glutamate onto a tRNA(Asp). Glutamate is transferred on the 2-amino-5-(4,5-dihydroxy-2-cyclopenten-1-yl) moiety of the queuosine in the wobble position of the QUC anticodon.</text>
</comment>
<keyword evidence="5 7" id="KW-0067">ATP-binding</keyword>
<feature type="binding site" evidence="7">
    <location>
        <position position="101"/>
    </location>
    <ligand>
        <name>Zn(2+)</name>
        <dbReference type="ChEBI" id="CHEBI:29105"/>
    </ligand>
</feature>
<keyword evidence="6 7" id="KW-0030">Aminoacyl-tRNA synthetase</keyword>
<dbReference type="GO" id="GO:0005524">
    <property type="term" value="F:ATP binding"/>
    <property type="evidence" value="ECO:0007669"/>
    <property type="project" value="UniProtKB-KW"/>
</dbReference>
<dbReference type="EC" id="6.1.1.-" evidence="7"/>
<feature type="binding site" evidence="7">
    <location>
        <position position="45"/>
    </location>
    <ligand>
        <name>L-glutamate</name>
        <dbReference type="ChEBI" id="CHEBI:29985"/>
    </ligand>
</feature>
<keyword evidence="4 7" id="KW-0862">Zinc</keyword>
<dbReference type="NCBIfam" id="NF004314">
    <property type="entry name" value="PRK05710.1-3"/>
    <property type="match status" value="1"/>
</dbReference>
<dbReference type="InterPro" id="IPR049940">
    <property type="entry name" value="GluQ/Sye"/>
</dbReference>
<evidence type="ECO:0000256" key="3">
    <source>
        <dbReference type="ARBA" id="ARBA00022741"/>
    </source>
</evidence>
<evidence type="ECO:0000256" key="5">
    <source>
        <dbReference type="ARBA" id="ARBA00022840"/>
    </source>
</evidence>
<evidence type="ECO:0000256" key="7">
    <source>
        <dbReference type="HAMAP-Rule" id="MF_01428"/>
    </source>
</evidence>
<feature type="short sequence motif" description="'KMSKS' region" evidence="7">
    <location>
        <begin position="229"/>
        <end position="233"/>
    </location>
</feature>
<dbReference type="Pfam" id="PF00749">
    <property type="entry name" value="tRNA-synt_1c"/>
    <property type="match status" value="1"/>
</dbReference>
<dbReference type="GO" id="GO:0008270">
    <property type="term" value="F:zinc ion binding"/>
    <property type="evidence" value="ECO:0007669"/>
    <property type="project" value="UniProtKB-UniRule"/>
</dbReference>
<feature type="binding site" evidence="7">
    <location>
        <position position="103"/>
    </location>
    <ligand>
        <name>Zn(2+)</name>
        <dbReference type="ChEBI" id="CHEBI:29105"/>
    </ligand>
</feature>
<reference evidence="10 11" key="1">
    <citation type="journal article" date="2023" name="bioRxiv">
        <title>An intranuclear bacterial parasite of deep-sea mussels expresses apoptosis inhibitors acquired from its host.</title>
        <authorList>
            <person name="Gonzalez Porras M.A."/>
            <person name="Assie A."/>
            <person name="Tietjen M."/>
            <person name="Violette M."/>
            <person name="Kleiner M."/>
            <person name="Gruber-Vodicka H."/>
            <person name="Dubilier N."/>
            <person name="Leisch N."/>
        </authorList>
    </citation>
    <scope>NUCLEOTIDE SEQUENCE [LARGE SCALE GENOMIC DNA]</scope>
    <source>
        <strain evidence="10">IAP13</strain>
    </source>
</reference>
<protein>
    <recommendedName>
        <fullName evidence="7">Glutamyl-Q tRNA(Asp) synthetase</fullName>
        <shortName evidence="7">Glu-Q-RSs</shortName>
        <ecNumber evidence="7">6.1.1.-</ecNumber>
    </recommendedName>
</protein>
<keyword evidence="3 7" id="KW-0547">Nucleotide-binding</keyword>
<dbReference type="NCBIfam" id="TIGR03838">
    <property type="entry name" value="queuosine_YadB"/>
    <property type="match status" value="1"/>
</dbReference>
<dbReference type="EMBL" id="JASXSV010000015">
    <property type="protein sequence ID" value="MDP0589510.1"/>
    <property type="molecule type" value="Genomic_DNA"/>
</dbReference>
<feature type="binding site" evidence="7">
    <location>
        <position position="115"/>
    </location>
    <ligand>
        <name>Zn(2+)</name>
        <dbReference type="ChEBI" id="CHEBI:29105"/>
    </ligand>
</feature>
<dbReference type="HAMAP" id="MF_01428">
    <property type="entry name" value="Glu_Q_tRNA_synth"/>
    <property type="match status" value="1"/>
</dbReference>
<dbReference type="GO" id="GO:0006400">
    <property type="term" value="P:tRNA modification"/>
    <property type="evidence" value="ECO:0007669"/>
    <property type="project" value="InterPro"/>
</dbReference>
<evidence type="ECO:0000256" key="2">
    <source>
        <dbReference type="ARBA" id="ARBA00022723"/>
    </source>
</evidence>
<evidence type="ECO:0000256" key="6">
    <source>
        <dbReference type="ARBA" id="ARBA00023146"/>
    </source>
</evidence>
<organism evidence="10 11">
    <name type="scientific">Candidatus Endonucleibacter bathymodioli</name>
    <dbReference type="NCBI Taxonomy" id="539814"/>
    <lineage>
        <taxon>Bacteria</taxon>
        <taxon>Pseudomonadati</taxon>
        <taxon>Pseudomonadota</taxon>
        <taxon>Gammaproteobacteria</taxon>
        <taxon>Oceanospirillales</taxon>
        <taxon>Endozoicomonadaceae</taxon>
        <taxon>Candidatus Endonucleibacter</taxon>
    </lineage>
</organism>
<dbReference type="GO" id="GO:0006424">
    <property type="term" value="P:glutamyl-tRNA aminoacylation"/>
    <property type="evidence" value="ECO:0007669"/>
    <property type="project" value="InterPro"/>
</dbReference>
<evidence type="ECO:0000259" key="9">
    <source>
        <dbReference type="Pfam" id="PF00749"/>
    </source>
</evidence>
<dbReference type="GO" id="GO:0005829">
    <property type="term" value="C:cytosol"/>
    <property type="evidence" value="ECO:0007669"/>
    <property type="project" value="TreeGrafter"/>
</dbReference>
<dbReference type="FunFam" id="3.40.50.620:FF:000093">
    <property type="entry name" value="Glutamyl-Q tRNA(Asp) synthetase"/>
    <property type="match status" value="1"/>
</dbReference>
<keyword evidence="1 7" id="KW-0436">Ligase</keyword>
<keyword evidence="2 7" id="KW-0479">Metal-binding</keyword>
<evidence type="ECO:0000256" key="4">
    <source>
        <dbReference type="ARBA" id="ARBA00022833"/>
    </source>
</evidence>
<comment type="similarity">
    <text evidence="7">Belongs to the class-I aminoacyl-tRNA synthetase family. GluQ subfamily.</text>
</comment>
<feature type="domain" description="Glutamyl/glutaminyl-tRNA synthetase class Ib catalytic" evidence="9">
    <location>
        <begin position="8"/>
        <end position="238"/>
    </location>
</feature>
<evidence type="ECO:0000256" key="1">
    <source>
        <dbReference type="ARBA" id="ARBA00022598"/>
    </source>
</evidence>
<name>A0AA90NMK2_9GAMM</name>
<comment type="caution">
    <text evidence="10">The sequence shown here is derived from an EMBL/GenBank/DDBJ whole genome shotgun (WGS) entry which is preliminary data.</text>
</comment>
<dbReference type="AlphaFoldDB" id="A0AA90NMK2"/>
<dbReference type="PANTHER" id="PTHR43311">
    <property type="entry name" value="GLUTAMATE--TRNA LIGASE"/>
    <property type="match status" value="1"/>
</dbReference>
<dbReference type="PANTHER" id="PTHR43311:SF1">
    <property type="entry name" value="GLUTAMYL-Q TRNA(ASP) SYNTHETASE"/>
    <property type="match status" value="1"/>
</dbReference>
<comment type="cofactor">
    <cofactor evidence="7">
        <name>Zn(2+)</name>
        <dbReference type="ChEBI" id="CHEBI:29105"/>
    </cofactor>
    <text evidence="7">Binds 1 zinc ion per subunit.</text>
</comment>
<feature type="binding site" evidence="7">
    <location>
        <position position="232"/>
    </location>
    <ligand>
        <name>ATP</name>
        <dbReference type="ChEBI" id="CHEBI:30616"/>
    </ligand>
</feature>
<accession>A0AA90NMK2</accession>
<dbReference type="SUPFAM" id="SSF52374">
    <property type="entry name" value="Nucleotidylyl transferase"/>
    <property type="match status" value="1"/>
</dbReference>
<feature type="binding site" evidence="7">
    <location>
        <position position="172"/>
    </location>
    <ligand>
        <name>L-glutamate</name>
        <dbReference type="ChEBI" id="CHEBI:29985"/>
    </ligand>
</feature>
<dbReference type="GO" id="GO:0004818">
    <property type="term" value="F:glutamate-tRNA ligase activity"/>
    <property type="evidence" value="ECO:0007669"/>
    <property type="project" value="TreeGrafter"/>
</dbReference>
<proteinExistence type="inferred from homology"/>
<feature type="binding site" evidence="7">
    <location>
        <begin position="9"/>
        <end position="13"/>
    </location>
    <ligand>
        <name>L-glutamate</name>
        <dbReference type="ChEBI" id="CHEBI:29985"/>
    </ligand>
</feature>
<dbReference type="Proteomes" id="UP001178148">
    <property type="component" value="Unassembled WGS sequence"/>
</dbReference>
<feature type="binding site" evidence="7">
    <location>
        <position position="190"/>
    </location>
    <ligand>
        <name>L-glutamate</name>
        <dbReference type="ChEBI" id="CHEBI:29985"/>
    </ligand>
</feature>
<sequence length="299" mass="34003">MASKLYKGRFAPSPSGLLHFGSLTAALASYLDARANGGTWLVRIEDIDPHREQPRTADLILYVLEAYGLEWDDNVIYQSRRHEAYQTALVHLIKHRSLYPCTCSRKKLSGLNGTYPGYCRNKPPPAGSLFSLRLKCPDIKIEFHDLIQGKKKFELTQLGDFILLRKDLLYAYQLAVCVDDQFQKITHVVRGYDLIDSTPRQIYLQSVLNYRRLNYAHIPVVTEVDGGEKLSKQNKAQPIPLDEPRPLLVKAMKVLGLNPDRQLRDASVTNIIQWGVDRWNIHRVPATNAIPLSIISDTQ</sequence>
<keyword evidence="8" id="KW-0648">Protein biosynthesis</keyword>
<feature type="short sequence motif" description="'HIGH' region" evidence="7">
    <location>
        <begin position="12"/>
        <end position="22"/>
    </location>
</feature>
<dbReference type="InterPro" id="IPR020058">
    <property type="entry name" value="Glu/Gln-tRNA-synth_Ib_cat-dom"/>
</dbReference>
<gene>
    <name evidence="10" type="primary">gluQRS</name>
    <name evidence="7" type="synonym">gluQ</name>
    <name evidence="10" type="ORF">QS748_10110</name>
</gene>
<evidence type="ECO:0000313" key="11">
    <source>
        <dbReference type="Proteomes" id="UP001178148"/>
    </source>
</evidence>